<evidence type="ECO:0000259" key="23">
    <source>
        <dbReference type="PROSITE" id="PS50222"/>
    </source>
</evidence>
<dbReference type="FunFam" id="3.20.20.190:FF:000022">
    <property type="entry name" value="Phosphoinositide phospholipase C"/>
    <property type="match status" value="1"/>
</dbReference>
<evidence type="ECO:0000256" key="3">
    <source>
        <dbReference type="ARBA" id="ARBA00012368"/>
    </source>
</evidence>
<dbReference type="CDD" id="cd08593">
    <property type="entry name" value="PI-PLCc_delta"/>
    <property type="match status" value="1"/>
</dbReference>
<feature type="active site" evidence="14">
    <location>
        <position position="372"/>
    </location>
</feature>
<dbReference type="SMART" id="SM00148">
    <property type="entry name" value="PLCXc"/>
    <property type="match status" value="1"/>
</dbReference>
<dbReference type="Gene3D" id="2.30.29.30">
    <property type="entry name" value="Pleckstrin-homology domain (PH domain)/Phosphotyrosine-binding domain (PTB)"/>
    <property type="match status" value="1"/>
</dbReference>
<evidence type="ECO:0000256" key="10">
    <source>
        <dbReference type="ARBA" id="ARBA00022963"/>
    </source>
</evidence>
<feature type="binding site" evidence="16">
    <location>
        <position position="402"/>
    </location>
    <ligand>
        <name>Ca(2+)</name>
        <dbReference type="ChEBI" id="CHEBI:29108"/>
        <label>3</label>
        <note>catalytic</note>
    </ligand>
</feature>
<evidence type="ECO:0000256" key="14">
    <source>
        <dbReference type="PIRSR" id="PIRSR628391-1"/>
    </source>
</evidence>
<feature type="domain" description="EF-hand" evidence="23">
    <location>
        <begin position="212"/>
        <end position="237"/>
    </location>
</feature>
<feature type="binding site" evidence="16">
    <location>
        <position position="770"/>
    </location>
    <ligand>
        <name>Ca(2+)</name>
        <dbReference type="ChEBI" id="CHEBI:29108"/>
        <label>5</label>
    </ligand>
</feature>
<keyword evidence="7" id="KW-0677">Repeat</keyword>
<dbReference type="FunFam" id="1.10.238.10:FF:000071">
    <property type="entry name" value="Phosphoinositide phospholipase C"/>
    <property type="match status" value="1"/>
</dbReference>
<dbReference type="GO" id="GO:0016042">
    <property type="term" value="P:lipid catabolic process"/>
    <property type="evidence" value="ECO:0007669"/>
    <property type="project" value="UniProtKB-KW"/>
</dbReference>
<dbReference type="Pfam" id="PF00387">
    <property type="entry name" value="PI-PLC-Y"/>
    <property type="match status" value="1"/>
</dbReference>
<evidence type="ECO:0000256" key="8">
    <source>
        <dbReference type="ARBA" id="ARBA00022801"/>
    </source>
</evidence>
<dbReference type="InterPro" id="IPR002048">
    <property type="entry name" value="EF_hand_dom"/>
</dbReference>
<feature type="region of interest" description="Disordered" evidence="19">
    <location>
        <begin position="499"/>
        <end position="553"/>
    </location>
</feature>
<dbReference type="SUPFAM" id="SSF51695">
    <property type="entry name" value="PLC-like phosphodiesterases"/>
    <property type="match status" value="1"/>
</dbReference>
<dbReference type="InterPro" id="IPR015359">
    <property type="entry name" value="PLC_EF-hand-like"/>
</dbReference>
<feature type="non-terminal residue" evidence="24">
    <location>
        <position position="797"/>
    </location>
</feature>
<protein>
    <recommendedName>
        <fullName evidence="3 18">Phosphoinositide phospholipase C</fullName>
        <ecNumber evidence="3 18">3.1.4.11</ecNumber>
    </recommendedName>
</protein>
<evidence type="ECO:0000256" key="12">
    <source>
        <dbReference type="ARBA" id="ARBA00023224"/>
    </source>
</evidence>
<dbReference type="FunFam" id="1.10.238.10:FF:000005">
    <property type="entry name" value="Phosphoinositide phospholipase C"/>
    <property type="match status" value="1"/>
</dbReference>
<dbReference type="InterPro" id="IPR011993">
    <property type="entry name" value="PH-like_dom_sf"/>
</dbReference>
<gene>
    <name evidence="24" type="primary">Plcd3a</name>
    <name evidence="24" type="ORF">GTO95_0010891</name>
</gene>
<dbReference type="InterPro" id="IPR028391">
    <property type="entry name" value="PLC-delta1_cat"/>
</dbReference>
<feature type="binding site" evidence="16">
    <location>
        <position position="772"/>
    </location>
    <ligand>
        <name>Ca(2+)</name>
        <dbReference type="ChEBI" id="CHEBI:29108"/>
        <label>5</label>
    </ligand>
</feature>
<keyword evidence="17" id="KW-0325">Glycoprotein</keyword>
<evidence type="ECO:0000256" key="11">
    <source>
        <dbReference type="ARBA" id="ARBA00023098"/>
    </source>
</evidence>
<dbReference type="Gene3D" id="3.20.20.190">
    <property type="entry name" value="Phosphatidylinositol (PI) phosphodiesterase"/>
    <property type="match status" value="1"/>
</dbReference>
<evidence type="ECO:0000259" key="22">
    <source>
        <dbReference type="PROSITE" id="PS50008"/>
    </source>
</evidence>
<evidence type="ECO:0000313" key="24">
    <source>
        <dbReference type="EMBL" id="MBN3312037.1"/>
    </source>
</evidence>
<feature type="binding site" evidence="16">
    <location>
        <position position="404"/>
    </location>
    <ligand>
        <name>Ca(2+)</name>
        <dbReference type="ChEBI" id="CHEBI:29108"/>
        <label>3</label>
        <note>catalytic</note>
    </ligand>
</feature>
<feature type="domain" description="C2" evidence="21">
    <location>
        <begin position="672"/>
        <end position="797"/>
    </location>
</feature>
<dbReference type="InterPro" id="IPR017946">
    <property type="entry name" value="PLC-like_Pdiesterase_TIM-brl"/>
</dbReference>
<keyword evidence="25" id="KW-1185">Reference proteome</keyword>
<evidence type="ECO:0000256" key="19">
    <source>
        <dbReference type="SAM" id="MobiDB-lite"/>
    </source>
</evidence>
<evidence type="ECO:0000256" key="15">
    <source>
        <dbReference type="PIRSR" id="PIRSR628391-2"/>
    </source>
</evidence>
<dbReference type="EC" id="3.1.4.11" evidence="3 18"/>
<dbReference type="Pfam" id="PF00388">
    <property type="entry name" value="PI-PLC-X"/>
    <property type="match status" value="1"/>
</dbReference>
<feature type="domain" description="PH" evidence="20">
    <location>
        <begin position="74"/>
        <end position="186"/>
    </location>
</feature>
<accession>A0A8J7T671</accession>
<keyword evidence="4" id="KW-0963">Cytoplasm</keyword>
<feature type="binding site" evidence="15">
    <location>
        <position position="585"/>
    </location>
    <ligand>
        <name>substrate</name>
    </ligand>
</feature>
<dbReference type="InterPro" id="IPR001192">
    <property type="entry name" value="PI-PLC_fam"/>
</dbReference>
<keyword evidence="11 18" id="KW-0443">Lipid metabolism</keyword>
<dbReference type="PROSITE" id="PS00018">
    <property type="entry name" value="EF_HAND_1"/>
    <property type="match status" value="2"/>
</dbReference>
<name>A0A8J7T671_ATRSP</name>
<evidence type="ECO:0000256" key="16">
    <source>
        <dbReference type="PIRSR" id="PIRSR628391-3"/>
    </source>
</evidence>
<dbReference type="Pfam" id="PF09279">
    <property type="entry name" value="EF-hand_like"/>
    <property type="match status" value="1"/>
</dbReference>
<dbReference type="InterPro" id="IPR001849">
    <property type="entry name" value="PH_domain"/>
</dbReference>
<reference evidence="24" key="1">
    <citation type="journal article" date="2021" name="Cell">
        <title>Tracing the genetic footprints of vertebrate landing in non-teleost ray-finned fishes.</title>
        <authorList>
            <person name="Bi X."/>
            <person name="Wang K."/>
            <person name="Yang L."/>
            <person name="Pan H."/>
            <person name="Jiang H."/>
            <person name="Wei Q."/>
            <person name="Fang M."/>
            <person name="Yu H."/>
            <person name="Zhu C."/>
            <person name="Cai Y."/>
            <person name="He Y."/>
            <person name="Gan X."/>
            <person name="Zeng H."/>
            <person name="Yu D."/>
            <person name="Zhu Y."/>
            <person name="Jiang H."/>
            <person name="Qiu Q."/>
            <person name="Yang H."/>
            <person name="Zhang Y.E."/>
            <person name="Wang W."/>
            <person name="Zhu M."/>
            <person name="He S."/>
            <person name="Zhang G."/>
        </authorList>
    </citation>
    <scope>NUCLEOTIDE SEQUENCE</scope>
    <source>
        <strain evidence="24">Allg_001</strain>
    </source>
</reference>
<dbReference type="GO" id="GO:0035556">
    <property type="term" value="P:intracellular signal transduction"/>
    <property type="evidence" value="ECO:0007669"/>
    <property type="project" value="InterPro"/>
</dbReference>
<dbReference type="PROSITE" id="PS50222">
    <property type="entry name" value="EF_HAND_2"/>
    <property type="match status" value="2"/>
</dbReference>
<feature type="domain" description="EF-hand" evidence="23">
    <location>
        <begin position="238"/>
        <end position="273"/>
    </location>
</feature>
<evidence type="ECO:0000256" key="18">
    <source>
        <dbReference type="RuleBase" id="RU361133"/>
    </source>
</evidence>
<dbReference type="PANTHER" id="PTHR10336">
    <property type="entry name" value="PHOSPHOINOSITIDE-SPECIFIC PHOSPHOLIPASE C FAMILY PROTEIN"/>
    <property type="match status" value="1"/>
</dbReference>
<keyword evidence="12" id="KW-0807">Transducer</keyword>
<comment type="catalytic activity">
    <reaction evidence="13">
        <text>a 1,2-diacyl-sn-glycero-3-phospho-(1D-myo-inositol-4,5-bisphosphate) + H2O = 1D-myo-inositol 1,4,5-trisphosphate + a 1,2-diacyl-sn-glycerol + H(+)</text>
        <dbReference type="Rhea" id="RHEA:33179"/>
        <dbReference type="ChEBI" id="CHEBI:15377"/>
        <dbReference type="ChEBI" id="CHEBI:15378"/>
        <dbReference type="ChEBI" id="CHEBI:17815"/>
        <dbReference type="ChEBI" id="CHEBI:58456"/>
        <dbReference type="ChEBI" id="CHEBI:203600"/>
        <dbReference type="EC" id="3.1.4.11"/>
    </reaction>
    <physiologicalReaction direction="left-to-right" evidence="13">
        <dbReference type="Rhea" id="RHEA:33180"/>
    </physiologicalReaction>
</comment>
<evidence type="ECO:0000256" key="9">
    <source>
        <dbReference type="ARBA" id="ARBA00022837"/>
    </source>
</evidence>
<feature type="binding site" evidence="15">
    <location>
        <position position="502"/>
    </location>
    <ligand>
        <name>substrate</name>
    </ligand>
</feature>
<dbReference type="SMART" id="SM00233">
    <property type="entry name" value="PH"/>
    <property type="match status" value="1"/>
</dbReference>
<evidence type="ECO:0000256" key="1">
    <source>
        <dbReference type="ARBA" id="ARBA00004496"/>
    </source>
</evidence>
<dbReference type="InterPro" id="IPR018247">
    <property type="entry name" value="EF_Hand_1_Ca_BS"/>
</dbReference>
<feature type="active site" evidence="14">
    <location>
        <position position="417"/>
    </location>
</feature>
<dbReference type="EMBL" id="JAAWVO010004104">
    <property type="protein sequence ID" value="MBN3312037.1"/>
    <property type="molecule type" value="Genomic_DNA"/>
</dbReference>
<dbReference type="AlphaFoldDB" id="A0A8J7T671"/>
<dbReference type="FunFam" id="2.30.29.30:FF:000088">
    <property type="entry name" value="Phosphoinositide phospholipase C"/>
    <property type="match status" value="1"/>
</dbReference>
<feature type="binding site" evidence="16">
    <location>
        <position position="451"/>
    </location>
    <ligand>
        <name>Ca(2+)</name>
        <dbReference type="ChEBI" id="CHEBI:29108"/>
        <label>3</label>
        <note>catalytic</note>
    </ligand>
</feature>
<proteinExistence type="predicted"/>
<evidence type="ECO:0000256" key="6">
    <source>
        <dbReference type="ARBA" id="ARBA00022723"/>
    </source>
</evidence>
<dbReference type="SUPFAM" id="SSF49562">
    <property type="entry name" value="C2 domain (Calcium/lipid-binding domain, CaLB)"/>
    <property type="match status" value="1"/>
</dbReference>
<dbReference type="InterPro" id="IPR001711">
    <property type="entry name" value="PLipase_C_Pinositol-sp_Y"/>
</dbReference>
<keyword evidence="10 18" id="KW-0442">Lipid degradation</keyword>
<feature type="binding site" evidence="16">
    <location>
        <position position="717"/>
    </location>
    <ligand>
        <name>Ca(2+)</name>
        <dbReference type="ChEBI" id="CHEBI:29108"/>
        <label>4</label>
    </ligand>
</feature>
<dbReference type="InterPro" id="IPR011992">
    <property type="entry name" value="EF-hand-dom_pair"/>
</dbReference>
<sequence>MFRKNKKDRVLENEAGKSECKQDLRALRKLVMATQGPAEESGGPGGAHAELGVRTQKNEKNLLLSGVMEDADVQAMLRGTSMVKVRSASWQKSRLLRLLEDGMTVWLESKKRLRRAAAQQTFSVLEVDCVREGCQSEALRGLEGSAPEQQCFTVVFRGGKRKSLDLRGGSSEEVQCWVRGLRKLQERALSMSQRDKLELSLTPCTWIYGYLRRADLNKDGKMSYEEVRSLLKMINIELNEQYARCLFKQCDRSANGRLENSEIAEFCRRLMRRPELEAVFWKYSGNDSALSAEELREFLQDQGEEQATLAHAHTIIQTYELSNRAKKSQFMTMDGFTMYLLSSESNVFNPAHAPVSQDMTQPLAHYFISASHNTYLTKDQITSMSSTEPYIRALNQGCRCVELDCWDGDKGEPVICHGHTLTSKIPFREVIQTIAQYAFKASPYPLILSLENHCTVEQQAVMAKHLRTLLGDSLVTKPINGQLSSSLPSPEELKGRILVKGKKETGQQVKTDSAGSSSGSEDEMVGGPRSNKNKEVAKAPSVANGNKQAGTSKLSPELSDLVVYCRSTPFRGFEQAAQLPNEMSSFSESEAQRHIKESGTAFVQHNTRQLSRIYPSGQRIQSSNYNPQDMWNCGCQIVALNFQTPGEQMDLNQGRFLANGRCGYILKPAFLRAENSTFDPENPLQGQGYQPTQLTIKVISAQQLPKLNTDKPNSIVDPLVRIEVHGVSSDNAKEETPYITNNGFNPLWNCTLSFKIQVPELALIRFVVEDHDLASSNDFVGQFTLPFTSLRRGNVLA</sequence>
<dbReference type="Proteomes" id="UP000736164">
    <property type="component" value="Unassembled WGS sequence"/>
</dbReference>
<dbReference type="Gene3D" id="1.10.238.10">
    <property type="entry name" value="EF-hand"/>
    <property type="match status" value="2"/>
</dbReference>
<dbReference type="SMART" id="SM00149">
    <property type="entry name" value="PLCYc"/>
    <property type="match status" value="1"/>
</dbReference>
<feature type="glycosylation site" description="O-linked (GlcNAc) serine" evidence="17">
    <location>
        <position position="253"/>
    </location>
</feature>
<keyword evidence="5" id="KW-0597">Phosphoprotein</keyword>
<dbReference type="PROSITE" id="PS50003">
    <property type="entry name" value="PH_DOMAIN"/>
    <property type="match status" value="1"/>
</dbReference>
<dbReference type="GO" id="GO:0032154">
    <property type="term" value="C:cleavage furrow"/>
    <property type="evidence" value="ECO:0007669"/>
    <property type="project" value="UniProtKB-SubCell"/>
</dbReference>
<evidence type="ECO:0000259" key="20">
    <source>
        <dbReference type="PROSITE" id="PS50003"/>
    </source>
</evidence>
<evidence type="ECO:0000256" key="13">
    <source>
        <dbReference type="ARBA" id="ARBA00023674"/>
    </source>
</evidence>
<dbReference type="InterPro" id="IPR000909">
    <property type="entry name" value="PLipase_C_PInositol-sp_X_dom"/>
</dbReference>
<feature type="non-terminal residue" evidence="24">
    <location>
        <position position="1"/>
    </location>
</feature>
<feature type="binding site" evidence="15">
    <location>
        <begin position="84"/>
        <end position="111"/>
    </location>
    <ligand>
        <name>substrate</name>
    </ligand>
</feature>
<evidence type="ECO:0000256" key="5">
    <source>
        <dbReference type="ARBA" id="ARBA00022553"/>
    </source>
</evidence>
<dbReference type="PROSITE" id="PS50007">
    <property type="entry name" value="PIPLC_X_DOMAIN"/>
    <property type="match status" value="1"/>
</dbReference>
<comment type="caution">
    <text evidence="24">The sequence shown here is derived from an EMBL/GenBank/DDBJ whole genome shotgun (WGS) entry which is preliminary data.</text>
</comment>
<feature type="compositionally biased region" description="Polar residues" evidence="19">
    <location>
        <begin position="543"/>
        <end position="553"/>
    </location>
</feature>
<dbReference type="SMART" id="SM00239">
    <property type="entry name" value="C2"/>
    <property type="match status" value="1"/>
</dbReference>
<feature type="binding site" evidence="16">
    <location>
        <position position="373"/>
    </location>
    <ligand>
        <name>Ca(2+)</name>
        <dbReference type="ChEBI" id="CHEBI:29108"/>
        <label>3</label>
        <note>catalytic</note>
    </ligand>
</feature>
<feature type="binding site" evidence="16">
    <location>
        <position position="715"/>
    </location>
    <ligand>
        <name>Ca(2+)</name>
        <dbReference type="ChEBI" id="CHEBI:29108"/>
        <label>4</label>
    </ligand>
</feature>
<dbReference type="SUPFAM" id="SSF47473">
    <property type="entry name" value="EF-hand"/>
    <property type="match status" value="1"/>
</dbReference>
<dbReference type="PRINTS" id="PR00390">
    <property type="entry name" value="PHPHLIPASEC"/>
</dbReference>
<dbReference type="PROSITE" id="PS50004">
    <property type="entry name" value="C2"/>
    <property type="match status" value="1"/>
</dbReference>
<organism evidence="24 25">
    <name type="scientific">Atractosteus spatula</name>
    <name type="common">Alligator gar</name>
    <name type="synonym">Lepisosteus spatula</name>
    <dbReference type="NCBI Taxonomy" id="7917"/>
    <lineage>
        <taxon>Eukaryota</taxon>
        <taxon>Metazoa</taxon>
        <taxon>Chordata</taxon>
        <taxon>Craniata</taxon>
        <taxon>Vertebrata</taxon>
        <taxon>Euteleostomi</taxon>
        <taxon>Actinopterygii</taxon>
        <taxon>Neopterygii</taxon>
        <taxon>Holostei</taxon>
        <taxon>Semionotiformes</taxon>
        <taxon>Lepisosteidae</taxon>
        <taxon>Atractosteus</taxon>
    </lineage>
</organism>
<dbReference type="SUPFAM" id="SSF50729">
    <property type="entry name" value="PH domain-like"/>
    <property type="match status" value="1"/>
</dbReference>
<evidence type="ECO:0000259" key="21">
    <source>
        <dbReference type="PROSITE" id="PS50004"/>
    </source>
</evidence>
<feature type="domain" description="PI-PLC Y-box" evidence="22">
    <location>
        <begin position="558"/>
        <end position="672"/>
    </location>
</feature>
<dbReference type="PANTHER" id="PTHR10336:SF33">
    <property type="entry name" value="1-PHOSPHATIDYLINOSITOL 4,5-BISPHOSPHATE PHOSPHODIESTERASE DELTA-3"/>
    <property type="match status" value="1"/>
</dbReference>
<dbReference type="GO" id="GO:0004435">
    <property type="term" value="F:phosphatidylinositol-4,5-bisphosphate phospholipase C activity"/>
    <property type="evidence" value="ECO:0007669"/>
    <property type="project" value="UniProtKB-EC"/>
</dbReference>
<dbReference type="GO" id="GO:0005509">
    <property type="term" value="F:calcium ion binding"/>
    <property type="evidence" value="ECO:0007669"/>
    <property type="project" value="InterPro"/>
</dbReference>
<evidence type="ECO:0000313" key="25">
    <source>
        <dbReference type="Proteomes" id="UP000736164"/>
    </source>
</evidence>
<dbReference type="PROSITE" id="PS50008">
    <property type="entry name" value="PIPLC_Y_DOMAIN"/>
    <property type="match status" value="1"/>
</dbReference>
<evidence type="ECO:0000256" key="4">
    <source>
        <dbReference type="ARBA" id="ARBA00022490"/>
    </source>
</evidence>
<dbReference type="Pfam" id="PF00168">
    <property type="entry name" value="C2"/>
    <property type="match status" value="1"/>
</dbReference>
<feature type="binding site" evidence="16">
    <location>
        <position position="741"/>
    </location>
    <ligand>
        <name>Ca(2+)</name>
        <dbReference type="ChEBI" id="CHEBI:29108"/>
        <label>4</label>
    </ligand>
</feature>
<keyword evidence="6 16" id="KW-0479">Metal-binding</keyword>
<dbReference type="GO" id="GO:0005737">
    <property type="term" value="C:cytoplasm"/>
    <property type="evidence" value="ECO:0007669"/>
    <property type="project" value="UniProtKB-SubCell"/>
</dbReference>
<feature type="binding site" evidence="15">
    <location>
        <position position="500"/>
    </location>
    <ligand>
        <name>substrate</name>
    </ligand>
</feature>
<keyword evidence="8 18" id="KW-0378">Hydrolase</keyword>
<dbReference type="CDD" id="cd00275">
    <property type="entry name" value="C2_PLC_like"/>
    <property type="match status" value="1"/>
</dbReference>
<keyword evidence="9 16" id="KW-0106">Calcium</keyword>
<dbReference type="InterPro" id="IPR035892">
    <property type="entry name" value="C2_domain_sf"/>
</dbReference>
<comment type="cofactor">
    <cofactor evidence="16">
        <name>Ca(2+)</name>
        <dbReference type="ChEBI" id="CHEBI:29108"/>
    </cofactor>
    <text evidence="16">Binds 3 Ca(2+) ions per subunit. Two of the Ca(2+) ions are bound to the C2 domain.</text>
</comment>
<comment type="subcellular location">
    <subcellularLocation>
        <location evidence="2">Cleavage furrow</location>
    </subcellularLocation>
    <subcellularLocation>
        <location evidence="1">Cytoplasm</location>
    </subcellularLocation>
</comment>
<evidence type="ECO:0000256" key="17">
    <source>
        <dbReference type="PIRSR" id="PIRSR628391-4"/>
    </source>
</evidence>
<evidence type="ECO:0000256" key="2">
    <source>
        <dbReference type="ARBA" id="ARBA00004626"/>
    </source>
</evidence>
<feature type="binding site" evidence="15">
    <location>
        <position position="612"/>
    </location>
    <ligand>
        <name>substrate</name>
    </ligand>
</feature>
<dbReference type="InterPro" id="IPR000008">
    <property type="entry name" value="C2_dom"/>
</dbReference>
<evidence type="ECO:0000256" key="7">
    <source>
        <dbReference type="ARBA" id="ARBA00022737"/>
    </source>
</evidence>
<dbReference type="Gene3D" id="2.60.40.150">
    <property type="entry name" value="C2 domain"/>
    <property type="match status" value="1"/>
</dbReference>